<dbReference type="PANTHER" id="PTHR33562:SF2">
    <property type="entry name" value="PROTEIN QUIVER"/>
    <property type="match status" value="1"/>
</dbReference>
<dbReference type="PANTHER" id="PTHR33562">
    <property type="entry name" value="ATILLA, ISOFORM B-RELATED-RELATED"/>
    <property type="match status" value="1"/>
</dbReference>
<evidence type="ECO:0000256" key="3">
    <source>
        <dbReference type="SAM" id="SignalP"/>
    </source>
</evidence>
<evidence type="ECO:0000256" key="2">
    <source>
        <dbReference type="ARBA" id="ARBA00023180"/>
    </source>
</evidence>
<keyword evidence="2" id="KW-0325">Glycoprotein</keyword>
<protein>
    <submittedName>
        <fullName evidence="4">Protein sleepless</fullName>
    </submittedName>
</protein>
<reference evidence="4" key="1">
    <citation type="submission" date="2019-11" db="UniProtKB">
        <authorList>
            <consortium name="WormBaseParasite"/>
        </authorList>
    </citation>
    <scope>IDENTIFICATION</scope>
</reference>
<keyword evidence="1 3" id="KW-0732">Signal</keyword>
<dbReference type="SUPFAM" id="SSF57302">
    <property type="entry name" value="Snake toxin-like"/>
    <property type="match status" value="1"/>
</dbReference>
<evidence type="ECO:0000256" key="1">
    <source>
        <dbReference type="ARBA" id="ARBA00022729"/>
    </source>
</evidence>
<evidence type="ECO:0000313" key="4">
    <source>
        <dbReference type="WBParaSite" id="MCU_003671-RA"/>
    </source>
</evidence>
<feature type="signal peptide" evidence="3">
    <location>
        <begin position="1"/>
        <end position="22"/>
    </location>
</feature>
<dbReference type="WBParaSite" id="MCU_003671-RA">
    <property type="protein sequence ID" value="MCU_003671-RA"/>
    <property type="gene ID" value="MCU_003671"/>
</dbReference>
<dbReference type="InterPro" id="IPR045860">
    <property type="entry name" value="Snake_toxin-like_sf"/>
</dbReference>
<accession>A0A5K3EWK0</accession>
<dbReference type="GO" id="GO:0032222">
    <property type="term" value="P:regulation of synaptic transmission, cholinergic"/>
    <property type="evidence" value="ECO:0007669"/>
    <property type="project" value="InterPro"/>
</dbReference>
<feature type="chain" id="PRO_5024440490" evidence="3">
    <location>
        <begin position="23"/>
        <end position="141"/>
    </location>
</feature>
<dbReference type="Pfam" id="PF17064">
    <property type="entry name" value="QVR"/>
    <property type="match status" value="1"/>
</dbReference>
<organism evidence="4">
    <name type="scientific">Mesocestoides corti</name>
    <name type="common">Flatworm</name>
    <dbReference type="NCBI Taxonomy" id="53468"/>
    <lineage>
        <taxon>Eukaryota</taxon>
        <taxon>Metazoa</taxon>
        <taxon>Spiralia</taxon>
        <taxon>Lophotrochozoa</taxon>
        <taxon>Platyhelminthes</taxon>
        <taxon>Cestoda</taxon>
        <taxon>Eucestoda</taxon>
        <taxon>Cyclophyllidea</taxon>
        <taxon>Mesocestoididae</taxon>
        <taxon>Mesocestoides</taxon>
    </lineage>
</organism>
<dbReference type="InterPro" id="IPR031424">
    <property type="entry name" value="QVR-like"/>
</dbReference>
<dbReference type="AlphaFoldDB" id="A0A5K3EWK0"/>
<proteinExistence type="predicted"/>
<dbReference type="GO" id="GO:0030431">
    <property type="term" value="P:sleep"/>
    <property type="evidence" value="ECO:0007669"/>
    <property type="project" value="InterPro"/>
</dbReference>
<sequence>MNGRRVALIAVLFLVAAATVGALKCYQCESHTQDGCYPLDTRLIQPTDCGPEAKSCTTLRQDAEFKIIINNQTEPRVRYVRGCSVEPSKSSVYCIERAGTGSHTKNRFCTCDSDGCNPARRSVEVGFFVLAIVLPLTHALL</sequence>
<dbReference type="InterPro" id="IPR050975">
    <property type="entry name" value="Sleep_regulator"/>
</dbReference>
<name>A0A5K3EWK0_MESCO</name>